<feature type="domain" description="Nucleotidyl transferase" evidence="1">
    <location>
        <begin position="17"/>
        <end position="235"/>
    </location>
</feature>
<accession>A0ABT6N1N6</accession>
<sequence length="287" mass="31918">MEAEFETQGSRGDSRMKAVLLAGGFGTRLSEETAITPKPMVEIGGKPIIWHIMKMYSHYGIRDFVILGGYKVDYIRSYFLNYQAKSCDVSIDLRSGRVDWLSYASDDWQVTILDTGLESMTGGRIKRARHLLQDGPFCLTYGDGVANVNLAELIAAHKASDDWCTLTAVTQPGRFGALRVSDTGRQVHGFSEKGATDGGMINGGFFVCSPEIFDLIDGDDTVFEAEPMSRLIAHGKLGCHIHTGFWQSMDTLRDRHVLEAHWASGRAPWKIWPDVREPNLSILRRSA</sequence>
<protein>
    <submittedName>
        <fullName evidence="2">Glucose-1-phosphate cytidylyltransferase</fullName>
        <ecNumber evidence="2">2.7.7.33</ecNumber>
    </submittedName>
</protein>
<organism evidence="2 3">
    <name type="scientific">Sphingomonas oryzagri</name>
    <dbReference type="NCBI Taxonomy" id="3042314"/>
    <lineage>
        <taxon>Bacteria</taxon>
        <taxon>Pseudomonadati</taxon>
        <taxon>Pseudomonadota</taxon>
        <taxon>Alphaproteobacteria</taxon>
        <taxon>Sphingomonadales</taxon>
        <taxon>Sphingomonadaceae</taxon>
        <taxon>Sphingomonas</taxon>
    </lineage>
</organism>
<dbReference type="NCBIfam" id="TIGR02623">
    <property type="entry name" value="G1P_cyt_trans"/>
    <property type="match status" value="1"/>
</dbReference>
<dbReference type="InterPro" id="IPR029044">
    <property type="entry name" value="Nucleotide-diphossugar_trans"/>
</dbReference>
<keyword evidence="2" id="KW-0808">Transferase</keyword>
<dbReference type="RefSeq" id="WP_281044432.1">
    <property type="nucleotide sequence ID" value="NZ_JARYGZ010000001.1"/>
</dbReference>
<dbReference type="InterPro" id="IPR005835">
    <property type="entry name" value="NTP_transferase_dom"/>
</dbReference>
<dbReference type="Gene3D" id="3.90.550.10">
    <property type="entry name" value="Spore Coat Polysaccharide Biosynthesis Protein SpsA, Chain A"/>
    <property type="match status" value="1"/>
</dbReference>
<keyword evidence="3" id="KW-1185">Reference proteome</keyword>
<dbReference type="PANTHER" id="PTHR47183">
    <property type="entry name" value="GLUCOSE-1-PHOSPHATE CYTIDYLYLTRANSFERASE-RELATED"/>
    <property type="match status" value="1"/>
</dbReference>
<gene>
    <name evidence="2" type="primary">rfbF</name>
    <name evidence="2" type="ORF">QGN17_10550</name>
</gene>
<dbReference type="EC" id="2.7.7.33" evidence="2"/>
<dbReference type="Pfam" id="PF00483">
    <property type="entry name" value="NTP_transferase"/>
    <property type="match status" value="1"/>
</dbReference>
<name>A0ABT6N1N6_9SPHN</name>
<evidence type="ECO:0000313" key="2">
    <source>
        <dbReference type="EMBL" id="MDH7639170.1"/>
    </source>
</evidence>
<evidence type="ECO:0000313" key="3">
    <source>
        <dbReference type="Proteomes" id="UP001160625"/>
    </source>
</evidence>
<reference evidence="2" key="1">
    <citation type="submission" date="2023-04" db="EMBL/GenBank/DDBJ databases">
        <title>Sphingomonas sp. MAHUQ-71 isolated from rice field.</title>
        <authorList>
            <person name="Huq M.A."/>
        </authorList>
    </citation>
    <scope>NUCLEOTIDE SEQUENCE</scope>
    <source>
        <strain evidence="2">MAHUQ-71</strain>
    </source>
</reference>
<dbReference type="InterPro" id="IPR046981">
    <property type="entry name" value="G1P_cyt_trans"/>
</dbReference>
<comment type="caution">
    <text evidence="2">The sequence shown here is derived from an EMBL/GenBank/DDBJ whole genome shotgun (WGS) entry which is preliminary data.</text>
</comment>
<proteinExistence type="predicted"/>
<dbReference type="PANTHER" id="PTHR47183:SF1">
    <property type="entry name" value="GLUCOSE-1-PHOSPHATE CYTIDYLYLTRANSFERASE"/>
    <property type="match status" value="1"/>
</dbReference>
<dbReference type="EMBL" id="JARYGZ010000001">
    <property type="protein sequence ID" value="MDH7639170.1"/>
    <property type="molecule type" value="Genomic_DNA"/>
</dbReference>
<dbReference type="InterPro" id="IPR013446">
    <property type="entry name" value="G1P_cyt_trans-like"/>
</dbReference>
<dbReference type="SUPFAM" id="SSF53448">
    <property type="entry name" value="Nucleotide-diphospho-sugar transferases"/>
    <property type="match status" value="1"/>
</dbReference>
<dbReference type="CDD" id="cd02524">
    <property type="entry name" value="G1P_cytidylyltransferase"/>
    <property type="match status" value="1"/>
</dbReference>
<keyword evidence="2" id="KW-0548">Nucleotidyltransferase</keyword>
<dbReference type="Proteomes" id="UP001160625">
    <property type="component" value="Unassembled WGS sequence"/>
</dbReference>
<dbReference type="GO" id="GO:0047343">
    <property type="term" value="F:glucose-1-phosphate cytidylyltransferase activity"/>
    <property type="evidence" value="ECO:0007669"/>
    <property type="project" value="UniProtKB-EC"/>
</dbReference>
<evidence type="ECO:0000259" key="1">
    <source>
        <dbReference type="Pfam" id="PF00483"/>
    </source>
</evidence>